<dbReference type="GO" id="GO:0022857">
    <property type="term" value="F:transmembrane transporter activity"/>
    <property type="evidence" value="ECO:0007669"/>
    <property type="project" value="TreeGrafter"/>
</dbReference>
<evidence type="ECO:0000256" key="5">
    <source>
        <dbReference type="ARBA" id="ARBA00023180"/>
    </source>
</evidence>
<dbReference type="PANTHER" id="PTHR47143">
    <property type="entry name" value="TRANSIENT RECEPTOR POTENTIAL CATION CHANNEL PROTEIN PAINLESS"/>
    <property type="match status" value="1"/>
</dbReference>
<keyword evidence="8" id="KW-0812">Transmembrane</keyword>
<dbReference type="GO" id="GO:0034220">
    <property type="term" value="P:monoatomic ion transmembrane transport"/>
    <property type="evidence" value="ECO:0007669"/>
    <property type="project" value="UniProtKB-KW"/>
</dbReference>
<sequence>MMVGELNYQSNFLDIYLDNKFPFPFLTFYLLVMFIIFMPILLMNMMIGLAVGDIAEVQRSAALKRIAMQIELHTNLEEKMPYWLLKRVDQSSITIYPNRKCSRFWSRGEANEVRTRLLTNSSNSTPVEAELRKQKYRLKEISSVLEKQHDLIKLMIQKMEITSEADEHDGPTEVKGDRQRSNWGQAKGSKWIPLMKAIKGNNVLNTSP</sequence>
<keyword evidence="10" id="KW-1185">Reference proteome</keyword>
<keyword evidence="8" id="KW-0472">Membrane</keyword>
<feature type="transmembrane region" description="Helical" evidence="8">
    <location>
        <begin position="26"/>
        <end position="51"/>
    </location>
</feature>
<keyword evidence="8" id="KW-1133">Transmembrane helix</keyword>
<evidence type="ECO:0000256" key="8">
    <source>
        <dbReference type="SAM" id="Phobius"/>
    </source>
</evidence>
<feature type="compositionally biased region" description="Basic and acidic residues" evidence="7">
    <location>
        <begin position="168"/>
        <end position="180"/>
    </location>
</feature>
<name>A0AAN8L6W6_9TELE</name>
<keyword evidence="4" id="KW-0406">Ion transport</keyword>
<evidence type="ECO:0000256" key="4">
    <source>
        <dbReference type="ARBA" id="ARBA00023065"/>
    </source>
</evidence>
<evidence type="ECO:0000256" key="3">
    <source>
        <dbReference type="ARBA" id="ARBA00023043"/>
    </source>
</evidence>
<dbReference type="InterPro" id="IPR052076">
    <property type="entry name" value="TRP_cation_channel"/>
</dbReference>
<evidence type="ECO:0000313" key="10">
    <source>
        <dbReference type="Proteomes" id="UP001356427"/>
    </source>
</evidence>
<reference evidence="9 10" key="1">
    <citation type="submission" date="2021-04" db="EMBL/GenBank/DDBJ databases">
        <authorList>
            <person name="De Guttry C."/>
            <person name="Zahm M."/>
            <person name="Klopp C."/>
            <person name="Cabau C."/>
            <person name="Louis A."/>
            <person name="Berthelot C."/>
            <person name="Parey E."/>
            <person name="Roest Crollius H."/>
            <person name="Montfort J."/>
            <person name="Robinson-Rechavi M."/>
            <person name="Bucao C."/>
            <person name="Bouchez O."/>
            <person name="Gislard M."/>
            <person name="Lluch J."/>
            <person name="Milhes M."/>
            <person name="Lampietro C."/>
            <person name="Lopez Roques C."/>
            <person name="Donnadieu C."/>
            <person name="Braasch I."/>
            <person name="Desvignes T."/>
            <person name="Postlethwait J."/>
            <person name="Bobe J."/>
            <person name="Wedekind C."/>
            <person name="Guiguen Y."/>
        </authorList>
    </citation>
    <scope>NUCLEOTIDE SEQUENCE [LARGE SCALE GENOMIC DNA]</scope>
    <source>
        <strain evidence="9">Cs_M1</strain>
        <tissue evidence="9">Blood</tissue>
    </source>
</reference>
<evidence type="ECO:0008006" key="11">
    <source>
        <dbReference type="Google" id="ProtNLM"/>
    </source>
</evidence>
<dbReference type="PANTHER" id="PTHR47143:SF1">
    <property type="entry name" value="ION_TRANS DOMAIN-CONTAINING PROTEIN"/>
    <property type="match status" value="1"/>
</dbReference>
<evidence type="ECO:0000256" key="6">
    <source>
        <dbReference type="ARBA" id="ARBA00023303"/>
    </source>
</evidence>
<dbReference type="AlphaFoldDB" id="A0AAN8L6W6"/>
<comment type="caution">
    <text evidence="9">The sequence shown here is derived from an EMBL/GenBank/DDBJ whole genome shotgun (WGS) entry which is preliminary data.</text>
</comment>
<organism evidence="9 10">
    <name type="scientific">Coregonus suidteri</name>
    <dbReference type="NCBI Taxonomy" id="861788"/>
    <lineage>
        <taxon>Eukaryota</taxon>
        <taxon>Metazoa</taxon>
        <taxon>Chordata</taxon>
        <taxon>Craniata</taxon>
        <taxon>Vertebrata</taxon>
        <taxon>Euteleostomi</taxon>
        <taxon>Actinopterygii</taxon>
        <taxon>Neopterygii</taxon>
        <taxon>Teleostei</taxon>
        <taxon>Protacanthopterygii</taxon>
        <taxon>Salmoniformes</taxon>
        <taxon>Salmonidae</taxon>
        <taxon>Coregoninae</taxon>
        <taxon>Coregonus</taxon>
    </lineage>
</organism>
<evidence type="ECO:0000313" key="9">
    <source>
        <dbReference type="EMBL" id="KAK6299485.1"/>
    </source>
</evidence>
<keyword evidence="5" id="KW-0325">Glycoprotein</keyword>
<proteinExistence type="predicted"/>
<protein>
    <recommendedName>
        <fullName evidence="11">Transient receptor potential cation channel subfamily A member 1</fullName>
    </recommendedName>
</protein>
<keyword evidence="6" id="KW-0407">Ion channel</keyword>
<accession>A0AAN8L6W6</accession>
<evidence type="ECO:0000256" key="7">
    <source>
        <dbReference type="SAM" id="MobiDB-lite"/>
    </source>
</evidence>
<evidence type="ECO:0000256" key="2">
    <source>
        <dbReference type="ARBA" id="ARBA00022737"/>
    </source>
</evidence>
<keyword evidence="1" id="KW-0813">Transport</keyword>
<feature type="region of interest" description="Disordered" evidence="7">
    <location>
        <begin position="163"/>
        <end position="186"/>
    </location>
</feature>
<gene>
    <name evidence="9" type="ORF">J4Q44_G00295180</name>
</gene>
<evidence type="ECO:0000256" key="1">
    <source>
        <dbReference type="ARBA" id="ARBA00022448"/>
    </source>
</evidence>
<dbReference type="GO" id="GO:1902495">
    <property type="term" value="C:transmembrane transporter complex"/>
    <property type="evidence" value="ECO:0007669"/>
    <property type="project" value="TreeGrafter"/>
</dbReference>
<dbReference type="EMBL" id="JAGTTL010000028">
    <property type="protein sequence ID" value="KAK6299485.1"/>
    <property type="molecule type" value="Genomic_DNA"/>
</dbReference>
<dbReference type="Proteomes" id="UP001356427">
    <property type="component" value="Unassembled WGS sequence"/>
</dbReference>
<keyword evidence="2" id="KW-0677">Repeat</keyword>
<keyword evidence="3" id="KW-0040">ANK repeat</keyword>